<feature type="compositionally biased region" description="Basic residues" evidence="1">
    <location>
        <begin position="38"/>
        <end position="53"/>
    </location>
</feature>
<organism evidence="2 3">
    <name type="scientific">Rhizopus delemar</name>
    <dbReference type="NCBI Taxonomy" id="936053"/>
    <lineage>
        <taxon>Eukaryota</taxon>
        <taxon>Fungi</taxon>
        <taxon>Fungi incertae sedis</taxon>
        <taxon>Mucoromycota</taxon>
        <taxon>Mucoromycotina</taxon>
        <taxon>Mucoromycetes</taxon>
        <taxon>Mucorales</taxon>
        <taxon>Mucorineae</taxon>
        <taxon>Rhizopodaceae</taxon>
        <taxon>Rhizopus</taxon>
    </lineage>
</organism>
<reference evidence="2 3" key="1">
    <citation type="journal article" date="2020" name="Microb. Genom.">
        <title>Genetic diversity of clinical and environmental Mucorales isolates obtained from an investigation of mucormycosis cases among solid organ transplant recipients.</title>
        <authorList>
            <person name="Nguyen M.H."/>
            <person name="Kaul D."/>
            <person name="Muto C."/>
            <person name="Cheng S.J."/>
            <person name="Richter R.A."/>
            <person name="Bruno V.M."/>
            <person name="Liu G."/>
            <person name="Beyhan S."/>
            <person name="Sundermann A.J."/>
            <person name="Mounaud S."/>
            <person name="Pasculle A.W."/>
            <person name="Nierman W.C."/>
            <person name="Driscoll E."/>
            <person name="Cumbie R."/>
            <person name="Clancy C.J."/>
            <person name="Dupont C.L."/>
        </authorList>
    </citation>
    <scope>NUCLEOTIDE SEQUENCE [LARGE SCALE GENOMIC DNA]</scope>
    <source>
        <strain evidence="2 3">GL24</strain>
    </source>
</reference>
<protein>
    <submittedName>
        <fullName evidence="2">Uncharacterized protein</fullName>
    </submittedName>
</protein>
<dbReference type="AlphaFoldDB" id="A0A9P7C081"/>
<name>A0A9P7C081_9FUNG</name>
<proteinExistence type="predicted"/>
<sequence>MLDCTFQQQSSKLDSTRARSKAVEQARLYKATWLTPATRRRPRRRPPAVRPRHPSPCPPVRPSASSRLWR</sequence>
<evidence type="ECO:0000313" key="3">
    <source>
        <dbReference type="Proteomes" id="UP000740926"/>
    </source>
</evidence>
<feature type="region of interest" description="Disordered" evidence="1">
    <location>
        <begin position="33"/>
        <end position="70"/>
    </location>
</feature>
<dbReference type="Proteomes" id="UP000740926">
    <property type="component" value="Unassembled WGS sequence"/>
</dbReference>
<keyword evidence="3" id="KW-1185">Reference proteome</keyword>
<dbReference type="EMBL" id="JAANIU010013836">
    <property type="protein sequence ID" value="KAG1529863.1"/>
    <property type="molecule type" value="Genomic_DNA"/>
</dbReference>
<evidence type="ECO:0000313" key="2">
    <source>
        <dbReference type="EMBL" id="KAG1529863.1"/>
    </source>
</evidence>
<evidence type="ECO:0000256" key="1">
    <source>
        <dbReference type="SAM" id="MobiDB-lite"/>
    </source>
</evidence>
<comment type="caution">
    <text evidence="2">The sequence shown here is derived from an EMBL/GenBank/DDBJ whole genome shotgun (WGS) entry which is preliminary data.</text>
</comment>
<gene>
    <name evidence="2" type="ORF">G6F50_017709</name>
</gene>
<accession>A0A9P7C081</accession>